<feature type="region of interest" description="Disordered" evidence="1">
    <location>
        <begin position="1"/>
        <end position="25"/>
    </location>
</feature>
<gene>
    <name evidence="2" type="ORF">S03H2_09215</name>
</gene>
<reference evidence="2" key="1">
    <citation type="journal article" date="2014" name="Front. Microbiol.">
        <title>High frequency of phylogenetically diverse reductive dehalogenase-homologous genes in deep subseafloor sedimentary metagenomes.</title>
        <authorList>
            <person name="Kawai M."/>
            <person name="Futagami T."/>
            <person name="Toyoda A."/>
            <person name="Takaki Y."/>
            <person name="Nishi S."/>
            <person name="Hori S."/>
            <person name="Arai W."/>
            <person name="Tsubouchi T."/>
            <person name="Morono Y."/>
            <person name="Uchiyama I."/>
            <person name="Ito T."/>
            <person name="Fujiyama A."/>
            <person name="Inagaki F."/>
            <person name="Takami H."/>
        </authorList>
    </citation>
    <scope>NUCLEOTIDE SEQUENCE</scope>
    <source>
        <strain evidence="2">Expedition CK06-06</strain>
    </source>
</reference>
<proteinExistence type="predicted"/>
<sequence>MAKESSFFEKLKKGMGTEGPVEEKIEEVEEKPKKIKIKKPKKLEIKAEPIEPEVE</sequence>
<evidence type="ECO:0000313" key="2">
    <source>
        <dbReference type="EMBL" id="GAH22308.1"/>
    </source>
</evidence>
<dbReference type="AlphaFoldDB" id="X1FNE7"/>
<feature type="compositionally biased region" description="Basic and acidic residues" evidence="1">
    <location>
        <begin position="1"/>
        <end position="12"/>
    </location>
</feature>
<name>X1FNE7_9ZZZZ</name>
<evidence type="ECO:0000256" key="1">
    <source>
        <dbReference type="SAM" id="MobiDB-lite"/>
    </source>
</evidence>
<feature type="non-terminal residue" evidence="2">
    <location>
        <position position="55"/>
    </location>
</feature>
<protein>
    <submittedName>
        <fullName evidence="2">Uncharacterized protein</fullName>
    </submittedName>
</protein>
<dbReference type="EMBL" id="BARU01004634">
    <property type="protein sequence ID" value="GAH22308.1"/>
    <property type="molecule type" value="Genomic_DNA"/>
</dbReference>
<organism evidence="2">
    <name type="scientific">marine sediment metagenome</name>
    <dbReference type="NCBI Taxonomy" id="412755"/>
    <lineage>
        <taxon>unclassified sequences</taxon>
        <taxon>metagenomes</taxon>
        <taxon>ecological metagenomes</taxon>
    </lineage>
</organism>
<comment type="caution">
    <text evidence="2">The sequence shown here is derived from an EMBL/GenBank/DDBJ whole genome shotgun (WGS) entry which is preliminary data.</text>
</comment>
<accession>X1FNE7</accession>